<dbReference type="InterPro" id="IPR002347">
    <property type="entry name" value="SDR_fam"/>
</dbReference>
<protein>
    <submittedName>
        <fullName evidence="5">Short chain dehydrogenase/reductase</fullName>
    </submittedName>
</protein>
<dbReference type="RefSeq" id="XP_033678056.1">
    <property type="nucleotide sequence ID" value="XM_033830187.1"/>
</dbReference>
<dbReference type="CDD" id="cd05374">
    <property type="entry name" value="17beta-HSD-like_SDR_c"/>
    <property type="match status" value="1"/>
</dbReference>
<dbReference type="PROSITE" id="PS00061">
    <property type="entry name" value="ADH_SHORT"/>
    <property type="match status" value="1"/>
</dbReference>
<dbReference type="OrthoDB" id="2102561at2759"/>
<keyword evidence="6" id="KW-1185">Reference proteome</keyword>
<keyword evidence="2" id="KW-0521">NADP</keyword>
<dbReference type="GO" id="GO:0005783">
    <property type="term" value="C:endoplasmic reticulum"/>
    <property type="evidence" value="ECO:0007669"/>
    <property type="project" value="TreeGrafter"/>
</dbReference>
<name>A0A6A6HZB6_9PLEO</name>
<sequence>MALPKIALVTGCTPGGIGHALAKELRQRGLKVIATGRTLEKIAGLKELGVDCVALTVDDPKSVAACHEEVVKLLEGKGLDYLVNNAGFAVFRPATETDLDECKRMFGANVLGVINMCQTFLPELLVANGTIVNVGSVAGHMPLPFMSSYCATKAALHAYSECLRVEVAPLGVKVTYVQTGNVRTNKDCTKYHLDKRSLWYPIKDTYEREQERATGGMDSADFARRFATRMLGGYKHTIWIGEGSLMCRIIGALELYLPFRIFPFAFSQSYGMQRIASSSKMNTWLT</sequence>
<dbReference type="Pfam" id="PF00106">
    <property type="entry name" value="adh_short"/>
    <property type="match status" value="1"/>
</dbReference>
<dbReference type="GO" id="GO:0004806">
    <property type="term" value="F:triacylglycerol lipase activity"/>
    <property type="evidence" value="ECO:0007669"/>
    <property type="project" value="TreeGrafter"/>
</dbReference>
<accession>A0A6A6HZB6</accession>
<organism evidence="5 6">
    <name type="scientific">Trematosphaeria pertusa</name>
    <dbReference type="NCBI Taxonomy" id="390896"/>
    <lineage>
        <taxon>Eukaryota</taxon>
        <taxon>Fungi</taxon>
        <taxon>Dikarya</taxon>
        <taxon>Ascomycota</taxon>
        <taxon>Pezizomycotina</taxon>
        <taxon>Dothideomycetes</taxon>
        <taxon>Pleosporomycetidae</taxon>
        <taxon>Pleosporales</taxon>
        <taxon>Massarineae</taxon>
        <taxon>Trematosphaeriaceae</taxon>
        <taxon>Trematosphaeria</taxon>
    </lineage>
</organism>
<dbReference type="PANTHER" id="PTHR44169">
    <property type="entry name" value="NADPH-DEPENDENT 1-ACYLDIHYDROXYACETONE PHOSPHATE REDUCTASE"/>
    <property type="match status" value="1"/>
</dbReference>
<dbReference type="GO" id="GO:0005811">
    <property type="term" value="C:lipid droplet"/>
    <property type="evidence" value="ECO:0007669"/>
    <property type="project" value="TreeGrafter"/>
</dbReference>
<reference evidence="5" key="1">
    <citation type="journal article" date="2020" name="Stud. Mycol.">
        <title>101 Dothideomycetes genomes: a test case for predicting lifestyles and emergence of pathogens.</title>
        <authorList>
            <person name="Haridas S."/>
            <person name="Albert R."/>
            <person name="Binder M."/>
            <person name="Bloem J."/>
            <person name="Labutti K."/>
            <person name="Salamov A."/>
            <person name="Andreopoulos B."/>
            <person name="Baker S."/>
            <person name="Barry K."/>
            <person name="Bills G."/>
            <person name="Bluhm B."/>
            <person name="Cannon C."/>
            <person name="Castanera R."/>
            <person name="Culley D."/>
            <person name="Daum C."/>
            <person name="Ezra D."/>
            <person name="Gonzalez J."/>
            <person name="Henrissat B."/>
            <person name="Kuo A."/>
            <person name="Liang C."/>
            <person name="Lipzen A."/>
            <person name="Lutzoni F."/>
            <person name="Magnuson J."/>
            <person name="Mondo S."/>
            <person name="Nolan M."/>
            <person name="Ohm R."/>
            <person name="Pangilinan J."/>
            <person name="Park H.-J."/>
            <person name="Ramirez L."/>
            <person name="Alfaro M."/>
            <person name="Sun H."/>
            <person name="Tritt A."/>
            <person name="Yoshinaga Y."/>
            <person name="Zwiers L.-H."/>
            <person name="Turgeon B."/>
            <person name="Goodwin S."/>
            <person name="Spatafora J."/>
            <person name="Crous P."/>
            <person name="Grigoriev I."/>
        </authorList>
    </citation>
    <scope>NUCLEOTIDE SEQUENCE</scope>
    <source>
        <strain evidence="5">CBS 122368</strain>
    </source>
</reference>
<proteinExistence type="inferred from homology"/>
<evidence type="ECO:0000256" key="1">
    <source>
        <dbReference type="ARBA" id="ARBA00006484"/>
    </source>
</evidence>
<dbReference type="GO" id="GO:0000140">
    <property type="term" value="F:acylglycerone-phosphate reductase (NADP+) activity"/>
    <property type="evidence" value="ECO:0007669"/>
    <property type="project" value="TreeGrafter"/>
</dbReference>
<dbReference type="GO" id="GO:0006654">
    <property type="term" value="P:phosphatidic acid biosynthetic process"/>
    <property type="evidence" value="ECO:0007669"/>
    <property type="project" value="TreeGrafter"/>
</dbReference>
<evidence type="ECO:0000256" key="4">
    <source>
        <dbReference type="RuleBase" id="RU000363"/>
    </source>
</evidence>
<evidence type="ECO:0000313" key="5">
    <source>
        <dbReference type="EMBL" id="KAF2243052.1"/>
    </source>
</evidence>
<dbReference type="Proteomes" id="UP000800094">
    <property type="component" value="Unassembled WGS sequence"/>
</dbReference>
<dbReference type="InterPro" id="IPR020904">
    <property type="entry name" value="Sc_DH/Rdtase_CS"/>
</dbReference>
<dbReference type="InterPro" id="IPR036291">
    <property type="entry name" value="NAD(P)-bd_dom_sf"/>
</dbReference>
<dbReference type="PANTHER" id="PTHR44169:SF6">
    <property type="entry name" value="NADPH-DEPENDENT 1-ACYLDIHYDROXYACETONE PHOSPHATE REDUCTASE"/>
    <property type="match status" value="1"/>
</dbReference>
<dbReference type="GeneID" id="54583517"/>
<gene>
    <name evidence="5" type="ORF">BU26DRAFT_524026</name>
</gene>
<dbReference type="AlphaFoldDB" id="A0A6A6HZB6"/>
<comment type="similarity">
    <text evidence="1 4">Belongs to the short-chain dehydrogenases/reductases (SDR) family.</text>
</comment>
<dbReference type="PRINTS" id="PR00080">
    <property type="entry name" value="SDRFAMILY"/>
</dbReference>
<evidence type="ECO:0000256" key="2">
    <source>
        <dbReference type="ARBA" id="ARBA00022857"/>
    </source>
</evidence>
<evidence type="ECO:0000313" key="6">
    <source>
        <dbReference type="Proteomes" id="UP000800094"/>
    </source>
</evidence>
<evidence type="ECO:0000256" key="3">
    <source>
        <dbReference type="ARBA" id="ARBA00023002"/>
    </source>
</evidence>
<dbReference type="PRINTS" id="PR00081">
    <property type="entry name" value="GDHRDH"/>
</dbReference>
<dbReference type="GO" id="GO:0019433">
    <property type="term" value="P:triglyceride catabolic process"/>
    <property type="evidence" value="ECO:0007669"/>
    <property type="project" value="TreeGrafter"/>
</dbReference>
<keyword evidence="3" id="KW-0560">Oxidoreductase</keyword>
<dbReference type="SUPFAM" id="SSF51735">
    <property type="entry name" value="NAD(P)-binding Rossmann-fold domains"/>
    <property type="match status" value="1"/>
</dbReference>
<dbReference type="EMBL" id="ML987206">
    <property type="protein sequence ID" value="KAF2243052.1"/>
    <property type="molecule type" value="Genomic_DNA"/>
</dbReference>
<dbReference type="Gene3D" id="3.40.50.720">
    <property type="entry name" value="NAD(P)-binding Rossmann-like Domain"/>
    <property type="match status" value="1"/>
</dbReference>